<feature type="region of interest" description="Disordered" evidence="3">
    <location>
        <begin position="387"/>
        <end position="463"/>
    </location>
</feature>
<dbReference type="PANTHER" id="PTHR11871">
    <property type="entry name" value="PROTEIN PHOSPHATASE PP2A REGULATORY SUBUNIT B"/>
    <property type="match status" value="1"/>
</dbReference>
<organism evidence="4 5">
    <name type="scientific">Fasciolopsis buskii</name>
    <dbReference type="NCBI Taxonomy" id="27845"/>
    <lineage>
        <taxon>Eukaryota</taxon>
        <taxon>Metazoa</taxon>
        <taxon>Spiralia</taxon>
        <taxon>Lophotrochozoa</taxon>
        <taxon>Platyhelminthes</taxon>
        <taxon>Trematoda</taxon>
        <taxon>Digenea</taxon>
        <taxon>Plagiorchiida</taxon>
        <taxon>Echinostomata</taxon>
        <taxon>Echinostomatoidea</taxon>
        <taxon>Fasciolidae</taxon>
        <taxon>Fasciolopsis</taxon>
    </lineage>
</organism>
<evidence type="ECO:0000256" key="2">
    <source>
        <dbReference type="ARBA" id="ARBA00022737"/>
    </source>
</evidence>
<comment type="caution">
    <text evidence="4">The sequence shown here is derived from an EMBL/GenBank/DDBJ whole genome shotgun (WGS) entry which is preliminary data.</text>
</comment>
<dbReference type="OrthoDB" id="6274823at2759"/>
<name>A0A8E0VFM9_9TREM</name>
<feature type="compositionally biased region" description="Basic residues" evidence="3">
    <location>
        <begin position="443"/>
        <end position="452"/>
    </location>
</feature>
<dbReference type="InterPro" id="IPR036322">
    <property type="entry name" value="WD40_repeat_dom_sf"/>
</dbReference>
<protein>
    <submittedName>
        <fullName evidence="4">Serine/threonine-protein phosphatase 2A 55 kDa regulatory subunit B</fullName>
    </submittedName>
</protein>
<feature type="region of interest" description="Disordered" evidence="3">
    <location>
        <begin position="186"/>
        <end position="299"/>
    </location>
</feature>
<dbReference type="Proteomes" id="UP000728185">
    <property type="component" value="Unassembled WGS sequence"/>
</dbReference>
<accession>A0A8E0VFM9</accession>
<evidence type="ECO:0000256" key="1">
    <source>
        <dbReference type="ARBA" id="ARBA00022574"/>
    </source>
</evidence>
<feature type="compositionally biased region" description="Acidic residues" evidence="3">
    <location>
        <begin position="406"/>
        <end position="415"/>
    </location>
</feature>
<keyword evidence="1" id="KW-0853">WD repeat</keyword>
<dbReference type="EMBL" id="LUCM01010558">
    <property type="protein sequence ID" value="KAA0185314.1"/>
    <property type="molecule type" value="Genomic_DNA"/>
</dbReference>
<keyword evidence="2" id="KW-0677">Repeat</keyword>
<feature type="non-terminal residue" evidence="4">
    <location>
        <position position="1"/>
    </location>
</feature>
<reference evidence="4" key="1">
    <citation type="submission" date="2019-05" db="EMBL/GenBank/DDBJ databases">
        <title>Annotation for the trematode Fasciolopsis buski.</title>
        <authorList>
            <person name="Choi Y.-J."/>
        </authorList>
    </citation>
    <scope>NUCLEOTIDE SEQUENCE</scope>
    <source>
        <strain evidence="4">HT</strain>
        <tissue evidence="4">Whole worm</tissue>
    </source>
</reference>
<evidence type="ECO:0000256" key="3">
    <source>
        <dbReference type="SAM" id="MobiDB-lite"/>
    </source>
</evidence>
<feature type="compositionally biased region" description="Polar residues" evidence="3">
    <location>
        <begin position="283"/>
        <end position="299"/>
    </location>
</feature>
<gene>
    <name evidence="4" type="ORF">FBUS_10473</name>
</gene>
<keyword evidence="5" id="KW-1185">Reference proteome</keyword>
<dbReference type="PRINTS" id="PR00600">
    <property type="entry name" value="PP2APR55"/>
</dbReference>
<sequence length="512" mass="56375">PFAVHFNDCLAFLIWAALEDPRLTQNLGFFADIIASLSDFRFGHSGHHLLARDYLTLKVWDIRMGDRPCEAYPVHEPFRSQLCMLYESDAIFDKFLCYWSNDDRYLLTGSYGNLFRIFDRTNGSDWLYDLSDFSSPQNPGLTADSSAPLTPKRFLSPEDPLGNCLGLTAVCVASVQSLDSFMLHTDSSSVEGGSSSSSPGSCFSDGGTNDDSRSPVARDCPTDSHSSVPRCTSEDKNSPPTGSKRRKQMLSAPSIRTNELGDNETDQNYGMRRRRRRKRRLYSGSSSNNPNDFSPTACMTSHNGLREPSGLNLSSLPASEQRIRKKLARHQLFPGACPSNESPCLPDLQQLDCQRKLLHLAWHPRETKVSAVSGNQMFLVIGCQNSAPPPSMDKSEPHGWHLGSPDDLEDEDEVDNSNLDGSLHDSAEMGRVTSSELPLNAKAPKRPRHRFRNPTASQVDEHELIPNTVPDSLSDAISVPSNAIHGSDNVLNNGVSHVGSCDSSVTQTDSCP</sequence>
<proteinExistence type="predicted"/>
<dbReference type="InterPro" id="IPR000009">
    <property type="entry name" value="PP2A_PR55"/>
</dbReference>
<evidence type="ECO:0000313" key="4">
    <source>
        <dbReference type="EMBL" id="KAA0185314.1"/>
    </source>
</evidence>
<dbReference type="GO" id="GO:0019888">
    <property type="term" value="F:protein phosphatase regulator activity"/>
    <property type="evidence" value="ECO:0007669"/>
    <property type="project" value="InterPro"/>
</dbReference>
<feature type="compositionally biased region" description="Basic residues" evidence="3">
    <location>
        <begin position="271"/>
        <end position="281"/>
    </location>
</feature>
<dbReference type="GO" id="GO:0000159">
    <property type="term" value="C:protein phosphatase type 2A complex"/>
    <property type="evidence" value="ECO:0007669"/>
    <property type="project" value="InterPro"/>
</dbReference>
<feature type="compositionally biased region" description="Low complexity" evidence="3">
    <location>
        <begin position="187"/>
        <end position="207"/>
    </location>
</feature>
<evidence type="ECO:0000313" key="5">
    <source>
        <dbReference type="Proteomes" id="UP000728185"/>
    </source>
</evidence>
<dbReference type="SUPFAM" id="SSF50978">
    <property type="entry name" value="WD40 repeat-like"/>
    <property type="match status" value="1"/>
</dbReference>
<dbReference type="AlphaFoldDB" id="A0A8E0VFM9"/>